<name>A0AAV4PPV0_9ARAC</name>
<organism evidence="1 2">
    <name type="scientific">Caerostris darwini</name>
    <dbReference type="NCBI Taxonomy" id="1538125"/>
    <lineage>
        <taxon>Eukaryota</taxon>
        <taxon>Metazoa</taxon>
        <taxon>Ecdysozoa</taxon>
        <taxon>Arthropoda</taxon>
        <taxon>Chelicerata</taxon>
        <taxon>Arachnida</taxon>
        <taxon>Araneae</taxon>
        <taxon>Araneomorphae</taxon>
        <taxon>Entelegynae</taxon>
        <taxon>Araneoidea</taxon>
        <taxon>Araneidae</taxon>
        <taxon>Caerostris</taxon>
    </lineage>
</organism>
<dbReference type="Proteomes" id="UP001054837">
    <property type="component" value="Unassembled WGS sequence"/>
</dbReference>
<comment type="caution">
    <text evidence="1">The sequence shown here is derived from an EMBL/GenBank/DDBJ whole genome shotgun (WGS) entry which is preliminary data.</text>
</comment>
<dbReference type="EMBL" id="BPLQ01003121">
    <property type="protein sequence ID" value="GIX98163.1"/>
    <property type="molecule type" value="Genomic_DNA"/>
</dbReference>
<sequence length="182" mass="20758">MFAVLDIPHYDLNNGFYSCKFHYSNTHAKLQKLSSLQFNRSSAKNLTLMVEWSKQYTPTTKKRRECFGEKNFQKFNPPLWGTTPQLEKVPKNSHRVTVLPFKAHIHPLWYAAKYRVNAPGAISDAAAFIPTMFLLLFPAMPCIPSECGLAYRAASLNGAEKWVWRDLSGRGWAWVGCGEKKS</sequence>
<accession>A0AAV4PPV0</accession>
<proteinExistence type="predicted"/>
<reference evidence="1 2" key="1">
    <citation type="submission" date="2021-06" db="EMBL/GenBank/DDBJ databases">
        <title>Caerostris darwini draft genome.</title>
        <authorList>
            <person name="Kono N."/>
            <person name="Arakawa K."/>
        </authorList>
    </citation>
    <scope>NUCLEOTIDE SEQUENCE [LARGE SCALE GENOMIC DNA]</scope>
</reference>
<keyword evidence="2" id="KW-1185">Reference proteome</keyword>
<protein>
    <submittedName>
        <fullName evidence="1">Uncharacterized protein</fullName>
    </submittedName>
</protein>
<dbReference type="AlphaFoldDB" id="A0AAV4PPV0"/>
<evidence type="ECO:0000313" key="2">
    <source>
        <dbReference type="Proteomes" id="UP001054837"/>
    </source>
</evidence>
<evidence type="ECO:0000313" key="1">
    <source>
        <dbReference type="EMBL" id="GIX98163.1"/>
    </source>
</evidence>
<gene>
    <name evidence="1" type="ORF">CDAR_396631</name>
</gene>